<comment type="caution">
    <text evidence="2">The sequence shown here is derived from an EMBL/GenBank/DDBJ whole genome shotgun (WGS) entry which is preliminary data.</text>
</comment>
<proteinExistence type="predicted"/>
<evidence type="ECO:0000313" key="2">
    <source>
        <dbReference type="EMBL" id="EQD71194.1"/>
    </source>
</evidence>
<name>T1CRV3_9ZZZZ</name>
<dbReference type="AlphaFoldDB" id="T1CRV3"/>
<organism evidence="2">
    <name type="scientific">mine drainage metagenome</name>
    <dbReference type="NCBI Taxonomy" id="410659"/>
    <lineage>
        <taxon>unclassified sequences</taxon>
        <taxon>metagenomes</taxon>
        <taxon>ecological metagenomes</taxon>
    </lineage>
</organism>
<protein>
    <submittedName>
        <fullName evidence="2">Uncharacterized protein</fullName>
    </submittedName>
</protein>
<accession>T1CRV3</accession>
<dbReference type="EMBL" id="AUZY01002873">
    <property type="protein sequence ID" value="EQD71194.1"/>
    <property type="molecule type" value="Genomic_DNA"/>
</dbReference>
<evidence type="ECO:0000256" key="1">
    <source>
        <dbReference type="SAM" id="MobiDB-lite"/>
    </source>
</evidence>
<feature type="region of interest" description="Disordered" evidence="1">
    <location>
        <begin position="143"/>
        <end position="176"/>
    </location>
</feature>
<sequence length="176" mass="19501">KQGFLAKIWEVVGRIALEHVLGSPKGGPSTLEEDARLTALFLWAIQDSAEVPSDVGVGNDGEEKVEEAEESVGPGGYSLVYDVVRRFAQPLGIHLDAWEGRIIETTGGVVRLMQVSERIHQLFDEDESQKLFTHWEDSHRGRQTTLFSDQEPPVASLGATSRKPRRKAAEHSSRDL</sequence>
<gene>
    <name evidence="2" type="ORF">B1B_04594</name>
</gene>
<reference evidence="2" key="2">
    <citation type="journal article" date="2014" name="ISME J.">
        <title>Microbial stratification in low pH oxic and suboxic macroscopic growths along an acid mine drainage.</title>
        <authorList>
            <person name="Mendez-Garcia C."/>
            <person name="Mesa V."/>
            <person name="Sprenger R.R."/>
            <person name="Richter M."/>
            <person name="Diez M.S."/>
            <person name="Solano J."/>
            <person name="Bargiela R."/>
            <person name="Golyshina O.V."/>
            <person name="Manteca A."/>
            <person name="Ramos J.L."/>
            <person name="Gallego J.R."/>
            <person name="Llorente I."/>
            <person name="Martins Dos Santos V.A."/>
            <person name="Jensen O.N."/>
            <person name="Pelaez A.I."/>
            <person name="Sanchez J."/>
            <person name="Ferrer M."/>
        </authorList>
    </citation>
    <scope>NUCLEOTIDE SEQUENCE</scope>
</reference>
<feature type="non-terminal residue" evidence="2">
    <location>
        <position position="1"/>
    </location>
</feature>
<reference evidence="2" key="1">
    <citation type="submission" date="2013-08" db="EMBL/GenBank/DDBJ databases">
        <authorList>
            <person name="Mendez C."/>
            <person name="Richter M."/>
            <person name="Ferrer M."/>
            <person name="Sanchez J."/>
        </authorList>
    </citation>
    <scope>NUCLEOTIDE SEQUENCE</scope>
</reference>
<feature type="compositionally biased region" description="Basic and acidic residues" evidence="1">
    <location>
        <begin position="167"/>
        <end position="176"/>
    </location>
</feature>